<keyword evidence="6" id="KW-1185">Reference proteome</keyword>
<dbReference type="PANTHER" id="PTHR46513">
    <property type="entry name" value="VITELLOGENIN RECEPTOR-LIKE PROTEIN-RELATED-RELATED"/>
    <property type="match status" value="1"/>
</dbReference>
<organism evidence="5 6">
    <name type="scientific">Mytilus coruscus</name>
    <name type="common">Sea mussel</name>
    <dbReference type="NCBI Taxonomy" id="42192"/>
    <lineage>
        <taxon>Eukaryota</taxon>
        <taxon>Metazoa</taxon>
        <taxon>Spiralia</taxon>
        <taxon>Lophotrochozoa</taxon>
        <taxon>Mollusca</taxon>
        <taxon>Bivalvia</taxon>
        <taxon>Autobranchia</taxon>
        <taxon>Pteriomorphia</taxon>
        <taxon>Mytilida</taxon>
        <taxon>Mytiloidea</taxon>
        <taxon>Mytilidae</taxon>
        <taxon>Mytilinae</taxon>
        <taxon>Mytilus</taxon>
    </lineage>
</organism>
<dbReference type="PANTHER" id="PTHR46513:SF13">
    <property type="entry name" value="EGF-LIKE DOMAIN-CONTAINING PROTEIN"/>
    <property type="match status" value="1"/>
</dbReference>
<proteinExistence type="predicted"/>
<keyword evidence="1" id="KW-1015">Disulfide bond</keyword>
<evidence type="ECO:0000256" key="1">
    <source>
        <dbReference type="ARBA" id="ARBA00023157"/>
    </source>
</evidence>
<comment type="caution">
    <text evidence="2">Lacks conserved residue(s) required for the propagation of feature annotation.</text>
</comment>
<dbReference type="GO" id="GO:0017147">
    <property type="term" value="F:Wnt-protein binding"/>
    <property type="evidence" value="ECO:0007669"/>
    <property type="project" value="TreeGrafter"/>
</dbReference>
<dbReference type="SUPFAM" id="SSF57535">
    <property type="entry name" value="Complement control module/SCR domain"/>
    <property type="match status" value="1"/>
</dbReference>
<dbReference type="SMART" id="SM00135">
    <property type="entry name" value="LY"/>
    <property type="match status" value="3"/>
</dbReference>
<dbReference type="SUPFAM" id="SSF63825">
    <property type="entry name" value="YWTD domain"/>
    <property type="match status" value="2"/>
</dbReference>
<keyword evidence="2" id="KW-0768">Sushi</keyword>
<dbReference type="GO" id="GO:0060070">
    <property type="term" value="P:canonical Wnt signaling pathway"/>
    <property type="evidence" value="ECO:0007669"/>
    <property type="project" value="TreeGrafter"/>
</dbReference>
<feature type="repeat" description="LDL-receptor class B" evidence="3">
    <location>
        <begin position="363"/>
        <end position="407"/>
    </location>
</feature>
<dbReference type="InterPro" id="IPR011042">
    <property type="entry name" value="6-blade_b-propeller_TolB-like"/>
</dbReference>
<gene>
    <name evidence="5" type="ORF">MCOR_23960</name>
</gene>
<dbReference type="GO" id="GO:0042813">
    <property type="term" value="F:Wnt receptor activity"/>
    <property type="evidence" value="ECO:0007669"/>
    <property type="project" value="TreeGrafter"/>
</dbReference>
<feature type="domain" description="Sushi" evidence="4">
    <location>
        <begin position="594"/>
        <end position="655"/>
    </location>
</feature>
<dbReference type="Pfam" id="PF00058">
    <property type="entry name" value="Ldl_recept_b"/>
    <property type="match status" value="1"/>
</dbReference>
<evidence type="ECO:0000256" key="3">
    <source>
        <dbReference type="PROSITE-ProRule" id="PRU00461"/>
    </source>
</evidence>
<dbReference type="InterPro" id="IPR000436">
    <property type="entry name" value="Sushi_SCR_CCP_dom"/>
</dbReference>
<dbReference type="InterPro" id="IPR050778">
    <property type="entry name" value="Cueball_EGF_LRP_Nidogen"/>
</dbReference>
<dbReference type="Gene3D" id="2.10.70.10">
    <property type="entry name" value="Complement Module, domain 1"/>
    <property type="match status" value="1"/>
</dbReference>
<sequence>MNSFDNINEGRKGGQGQGTIFSFELYLVTDKGILLGQFSSQHLSFHRMHYTGQFSRMAIDTKNGLAFLYDSETKVINKASLRTHGQLQDIVIAIGEVQDIAVDNIKEKLYWTDRQLRSIGVANYDGSAVSKLINNLNSPKSLAIDSEKGIMFWSDDFDQSVEQLIIGECVRSVIMRDVIATTLTVDTESHVLYIYENYSNRLIAYSYIDVAPAWTPIPLSQHIYGISVFQGSLITILSKDSYACINIWNNTELNTSSYCDIGFGKIHQLITSFTETKGYRHNENNKDENPDCAVSKARCIKYSKNRKHCILASRNYDDSPFLLIADQRGRALYKIDVESMEKSVIPVKELDQPYGISFDMLDDMVYWTDIGSRQNSISRAYLDGSFQEIIFSHQDLYSTAVEIDSDLRLAFFSDFSFHRIGVLHIPSLTYKYILQEEHFYPFAFHLHTHNNYPEIYISKHGSFPRIVSSIIGSGKTIGVTDEAVKPRGIYLDEKDLYWIDSYDNTVKYINTTSGNPSTMLHGYLHEIEMRDLELYRNKYMFVSDVKNGRLMRFNLTEMHEKMDTSSYMIATTITDLYAPSGMTLVDLFKFDLKGFCIIPHTLDANVEVINARRRAMVYNGYTLSVSCKGGLQLENSNSPIRCINGNWTNLPKCLILEKSSATANSMFLHQQCDQDSLGKYLVNLQAEISSDDEECILANIGLFELKPVDLLDTEIELILERNLPPSEPQETIQPGPSAGLQTQNFVLPSCSKRFKPMEEDELQSLPSVQINKTEHKKGVKLFREWCLESSGRHLDFNCVTKIDLNNKLRHFYAEAKPKITEKRAQSMPHERAGLYHKNTLKNVRAALHRHLKDINRDFDIVKDNEFRPRNILY</sequence>
<dbReference type="InterPro" id="IPR035976">
    <property type="entry name" value="Sushi/SCR/CCP_sf"/>
</dbReference>
<evidence type="ECO:0000259" key="4">
    <source>
        <dbReference type="PROSITE" id="PS50923"/>
    </source>
</evidence>
<evidence type="ECO:0000313" key="6">
    <source>
        <dbReference type="Proteomes" id="UP000507470"/>
    </source>
</evidence>
<accession>A0A6J8BYH1</accession>
<name>A0A6J8BYH1_MYTCO</name>
<evidence type="ECO:0000256" key="2">
    <source>
        <dbReference type="PROSITE-ProRule" id="PRU00302"/>
    </source>
</evidence>
<dbReference type="InterPro" id="IPR000033">
    <property type="entry name" value="LDLR_classB_rpt"/>
</dbReference>
<feature type="repeat" description="LDL-receptor class B" evidence="3">
    <location>
        <begin position="107"/>
        <end position="148"/>
    </location>
</feature>
<reference evidence="5 6" key="1">
    <citation type="submission" date="2020-06" db="EMBL/GenBank/DDBJ databases">
        <authorList>
            <person name="Li R."/>
            <person name="Bekaert M."/>
        </authorList>
    </citation>
    <scope>NUCLEOTIDE SEQUENCE [LARGE SCALE GENOMIC DNA]</scope>
    <source>
        <strain evidence="6">wild</strain>
    </source>
</reference>
<evidence type="ECO:0000313" key="5">
    <source>
        <dbReference type="EMBL" id="CAC5388712.1"/>
    </source>
</evidence>
<dbReference type="Gene3D" id="2.120.10.30">
    <property type="entry name" value="TolB, C-terminal domain"/>
    <property type="match status" value="2"/>
</dbReference>
<dbReference type="AlphaFoldDB" id="A0A6J8BYH1"/>
<protein>
    <submittedName>
        <fullName evidence="5">LRP5_6</fullName>
    </submittedName>
</protein>
<dbReference type="OrthoDB" id="6082544at2759"/>
<dbReference type="Proteomes" id="UP000507470">
    <property type="component" value="Unassembled WGS sequence"/>
</dbReference>
<dbReference type="PROSITE" id="PS50923">
    <property type="entry name" value="SUSHI"/>
    <property type="match status" value="1"/>
</dbReference>
<dbReference type="PROSITE" id="PS51120">
    <property type="entry name" value="LDLRB"/>
    <property type="match status" value="2"/>
</dbReference>
<dbReference type="GO" id="GO:0005886">
    <property type="term" value="C:plasma membrane"/>
    <property type="evidence" value="ECO:0007669"/>
    <property type="project" value="TreeGrafter"/>
</dbReference>
<dbReference type="EMBL" id="CACVKT020004242">
    <property type="protein sequence ID" value="CAC5388712.1"/>
    <property type="molecule type" value="Genomic_DNA"/>
</dbReference>